<sequence>MAKAIRQIKWEEHNQADIQAQDLNEILNALAENKEAVLACIELVKGMHDLKVFETGGALLKKSDEVGAIAMQQINQPAVHNMIKSGFGIFKFLGSMKPSQLETILEGVTQGMEKMSQTVEKAEKESFWKMRKRLSKPEIRIVLTSMFDFLEGMGSAFLRSRVNNR</sequence>
<protein>
    <submittedName>
        <fullName evidence="1">DUF1641 domain-containing protein</fullName>
    </submittedName>
</protein>
<evidence type="ECO:0000313" key="1">
    <source>
        <dbReference type="EMBL" id="WVX78767.1"/>
    </source>
</evidence>
<organism evidence="1 2">
    <name type="scientific">Niallia oryzisoli</name>
    <dbReference type="NCBI Taxonomy" id="1737571"/>
    <lineage>
        <taxon>Bacteria</taxon>
        <taxon>Bacillati</taxon>
        <taxon>Bacillota</taxon>
        <taxon>Bacilli</taxon>
        <taxon>Bacillales</taxon>
        <taxon>Bacillaceae</taxon>
        <taxon>Niallia</taxon>
    </lineage>
</organism>
<accession>A0ABZ2C5U8</accession>
<dbReference type="EMBL" id="CP137640">
    <property type="protein sequence ID" value="WVX78767.1"/>
    <property type="molecule type" value="Genomic_DNA"/>
</dbReference>
<reference evidence="1 2" key="1">
    <citation type="submission" date="2023-10" db="EMBL/GenBank/DDBJ databases">
        <title>Niallia locisalis sp.nov. isolated from a salt pond sample.</title>
        <authorList>
            <person name="Li X.-J."/>
            <person name="Dong L."/>
        </authorList>
    </citation>
    <scope>NUCLEOTIDE SEQUENCE [LARGE SCALE GENOMIC DNA]</scope>
    <source>
        <strain evidence="1 2">DSM 29761</strain>
    </source>
</reference>
<dbReference type="PANTHER" id="PTHR38433">
    <property type="match status" value="1"/>
</dbReference>
<name>A0ABZ2C5U8_9BACI</name>
<dbReference type="Proteomes" id="UP001357223">
    <property type="component" value="Chromosome"/>
</dbReference>
<proteinExistence type="predicted"/>
<dbReference type="PANTHER" id="PTHR38433:SF1">
    <property type="entry name" value="DUF1641 DOMAIN-CONTAINING PROTEIN"/>
    <property type="match status" value="1"/>
</dbReference>
<dbReference type="RefSeq" id="WP_338447702.1">
    <property type="nucleotide sequence ID" value="NZ_CP137640.1"/>
</dbReference>
<gene>
    <name evidence="1" type="ORF">R4Z09_15720</name>
</gene>
<keyword evidence="2" id="KW-1185">Reference proteome</keyword>
<evidence type="ECO:0000313" key="2">
    <source>
        <dbReference type="Proteomes" id="UP001357223"/>
    </source>
</evidence>